<organism evidence="2 3">
    <name type="scientific">Vibrio splendidus</name>
    <dbReference type="NCBI Taxonomy" id="29497"/>
    <lineage>
        <taxon>Bacteria</taxon>
        <taxon>Pseudomonadati</taxon>
        <taxon>Pseudomonadota</taxon>
        <taxon>Gammaproteobacteria</taxon>
        <taxon>Vibrionales</taxon>
        <taxon>Vibrionaceae</taxon>
        <taxon>Vibrio</taxon>
    </lineage>
</organism>
<reference evidence="2" key="1">
    <citation type="submission" date="2023-07" db="EMBL/GenBank/DDBJ databases">
        <title>Genome content predicts the carbon catabolic preferences of heterotrophic bacteria.</title>
        <authorList>
            <person name="Gralka M."/>
        </authorList>
    </citation>
    <scope>NUCLEOTIDE SEQUENCE</scope>
    <source>
        <strain evidence="2">6E03</strain>
    </source>
</reference>
<dbReference type="Proteomes" id="UP001177883">
    <property type="component" value="Unassembled WGS sequence"/>
</dbReference>
<evidence type="ECO:0000313" key="2">
    <source>
        <dbReference type="EMBL" id="MDP2488367.1"/>
    </source>
</evidence>
<keyword evidence="1" id="KW-0812">Transmembrane</keyword>
<comment type="caution">
    <text evidence="2">The sequence shown here is derived from an EMBL/GenBank/DDBJ whole genome shotgun (WGS) entry which is preliminary data.</text>
</comment>
<gene>
    <name evidence="2" type="ORF">Q8W38_03390</name>
</gene>
<keyword evidence="1" id="KW-0472">Membrane</keyword>
<keyword evidence="1" id="KW-1133">Transmembrane helix</keyword>
<feature type="transmembrane region" description="Helical" evidence="1">
    <location>
        <begin position="6"/>
        <end position="26"/>
    </location>
</feature>
<dbReference type="AlphaFoldDB" id="A0ABD5A660"/>
<accession>A0ABD5A660</accession>
<dbReference type="RefSeq" id="WP_102490506.1">
    <property type="nucleotide sequence ID" value="NZ_JAUYVK010000002.1"/>
</dbReference>
<feature type="transmembrane region" description="Helical" evidence="1">
    <location>
        <begin position="55"/>
        <end position="74"/>
    </location>
</feature>
<evidence type="ECO:0000313" key="3">
    <source>
        <dbReference type="Proteomes" id="UP001177883"/>
    </source>
</evidence>
<evidence type="ECO:0000256" key="1">
    <source>
        <dbReference type="SAM" id="Phobius"/>
    </source>
</evidence>
<sequence>MDRLSITTHLIAVLTAFSAFTMPIALEVLNRVKSRYGSAHYMDSIEQIMGFKIQLLFRELIVTLVALIAFTLFVSTVDDKTFSDRYVLLSELAFALITSALLIKEFLFIKTVFLATRSDDLVTEHLISKLSTTSSNDTNHSREVELLIQIACFNIENTAITSEKSTEKQLFDLIESSCINNESSIDTSTLKKLVDGLAATLTSARNTNSRDKYVSLQRDYGRLLILFFDKKMLNYDVFERFSQEFYEESIKEINSGQYWLLKADFLISVNAWDIQSPNTITFIDRHIRNLIDFLVDKKPELLPELIENYRSFIAYESHFNDDLYRLSDLFGDYNNNYFEEMSSFTANNEELLKTKPQEYIDNFILLLDKYTQDSLLPSVLPNRREEIKQIASEYEQEMITEIIRELATIAAKNTAQHAIRALAQKSQWGCILDCHERFSPASSKVIRLGVSLLPSSTSCTIQQLGKSHGYSSLHSEELGSAYNRAFPLLVMYALYNWRINNLEKNLRHGVTSISGTFNIGEKTIKNAKKILSELTRSMYYAKSRSYAESLCYHFDIKHEEAEFHNATLLIIRAIKKHLNNQLQEMKRTQPLSETIKQRYIDSIRLKSKDLQSRLPLLSSASFTRERQEPRTYSAMTYSRETFLDNTDVTTSFSSKKIIEHIHSNLAFKKIEDSGLQLINLEISDLEDNHTVIMTNKDWQKWTESKDREKLNSINRYLVRSTAPLNSYYLYDSENVSPMITLFAPNHEADAIPIVEHINNAFEFRFNDNGSQVSVEIDAHIYY</sequence>
<feature type="transmembrane region" description="Helical" evidence="1">
    <location>
        <begin position="86"/>
        <end position="103"/>
    </location>
</feature>
<proteinExistence type="predicted"/>
<protein>
    <submittedName>
        <fullName evidence="2">Uncharacterized protein</fullName>
    </submittedName>
</protein>
<name>A0ABD5A660_VIBSP</name>
<dbReference type="EMBL" id="JAUYVK010000002">
    <property type="protein sequence ID" value="MDP2488367.1"/>
    <property type="molecule type" value="Genomic_DNA"/>
</dbReference>